<evidence type="ECO:0000256" key="1">
    <source>
        <dbReference type="ARBA" id="ARBA00010790"/>
    </source>
</evidence>
<feature type="domain" description="Glucose-methanol-choline oxidoreductase N-terminal" evidence="5">
    <location>
        <begin position="269"/>
        <end position="283"/>
    </location>
</feature>
<dbReference type="PIRSF" id="PIRSF000137">
    <property type="entry name" value="Alcohol_oxidase"/>
    <property type="match status" value="1"/>
</dbReference>
<keyword evidence="3" id="KW-0274">FAD</keyword>
<evidence type="ECO:0000256" key="2">
    <source>
        <dbReference type="PIRSR" id="PIRSR000137-1"/>
    </source>
</evidence>
<accession>A0AA35Q3L8</accession>
<proteinExistence type="inferred from homology"/>
<protein>
    <recommendedName>
        <fullName evidence="5">Glucose-methanol-choline oxidoreductase N-terminal domain-containing protein</fullName>
    </recommendedName>
</protein>
<dbReference type="GO" id="GO:0016614">
    <property type="term" value="F:oxidoreductase activity, acting on CH-OH group of donors"/>
    <property type="evidence" value="ECO:0007669"/>
    <property type="project" value="InterPro"/>
</dbReference>
<comment type="similarity">
    <text evidence="1">Belongs to the GMC oxidoreductase family.</text>
</comment>
<sequence>FFRPTSPSHSLSGGIMIWDFIIVGGGLAGSVISNRLHGTLPQANILVVEAGLNANNDQGILYPNGTGSLSPYIWYIETPPQPFLNGRKIGMGQGTGLGGGTVVNGAIWTRGDHEDYDIWGETVGDDRWSYEGLLPYMKASESFRSPDRNPDQHGFNGPVHAQTVTSTGRKYPLREPVLGSWQEIGYTPAPSFDGNSGSPIGIADVCENRNDGRRQIASVVYPLDGITVLTETFVQNILINGTGDLAVAEGIKLANGTDIKAKHVVLSAGAIRTPQLLMLSGVGPQDELQKYNIPVKVPSPEVGKNLIDHSIIDTNWKIKNPSQGWVPGSNNPLFQQPEFSLGQAQDFMVCDTVPRAGLIAAIAADEGAEPDESSHPLLRKDDRTFLELNLKYGYSKDGSSLNFQSYMMLSQTRGTVTLGSTNAKDFPIVDPKYFSTEVERYVHRQGLRAIYRLAGTDNTTLGRDILEGEVVPGSQVPLRGDITDAELDQRLKAGIRAGLHFLGTASMGKVVDTNLKVNGVKGLFVADASIVPVPIAAHTQVVVYALAEQAAEIIAEQAANSGDDDNDDNDNGIGAGPGNGNKTPEPGRPKCRKRKSQGRKS</sequence>
<evidence type="ECO:0000313" key="6">
    <source>
        <dbReference type="EMBL" id="CAI6094668.1"/>
    </source>
</evidence>
<gene>
    <name evidence="6" type="ORF">CCHLO57077_00012126</name>
</gene>
<dbReference type="InterPro" id="IPR007867">
    <property type="entry name" value="GMC_OxRtase_C"/>
</dbReference>
<dbReference type="InterPro" id="IPR036188">
    <property type="entry name" value="FAD/NAD-bd_sf"/>
</dbReference>
<dbReference type="PROSITE" id="PS00624">
    <property type="entry name" value="GMC_OXRED_2"/>
    <property type="match status" value="1"/>
</dbReference>
<dbReference type="GO" id="GO:0050660">
    <property type="term" value="F:flavin adenine dinucleotide binding"/>
    <property type="evidence" value="ECO:0007669"/>
    <property type="project" value="InterPro"/>
</dbReference>
<dbReference type="Pfam" id="PF00732">
    <property type="entry name" value="GMC_oxred_N"/>
    <property type="match status" value="1"/>
</dbReference>
<organism evidence="6 7">
    <name type="scientific">Clonostachys chloroleuca</name>
    <dbReference type="NCBI Taxonomy" id="1926264"/>
    <lineage>
        <taxon>Eukaryota</taxon>
        <taxon>Fungi</taxon>
        <taxon>Dikarya</taxon>
        <taxon>Ascomycota</taxon>
        <taxon>Pezizomycotina</taxon>
        <taxon>Sordariomycetes</taxon>
        <taxon>Hypocreomycetidae</taxon>
        <taxon>Hypocreales</taxon>
        <taxon>Bionectriaceae</taxon>
        <taxon>Clonostachys</taxon>
    </lineage>
</organism>
<comment type="cofactor">
    <cofactor evidence="3">
        <name>FAD</name>
        <dbReference type="ChEBI" id="CHEBI:57692"/>
    </cofactor>
</comment>
<dbReference type="PANTHER" id="PTHR11552:SF123">
    <property type="entry name" value="GMC OXIDOREDUCTASE (AFU_ORTHOLOGUE AFUA_2G01770)-RELATED"/>
    <property type="match status" value="1"/>
</dbReference>
<evidence type="ECO:0000256" key="3">
    <source>
        <dbReference type="PIRSR" id="PIRSR000137-2"/>
    </source>
</evidence>
<feature type="active site" description="Proton donor" evidence="2">
    <location>
        <position position="500"/>
    </location>
</feature>
<feature type="region of interest" description="Disordered" evidence="4">
    <location>
        <begin position="557"/>
        <end position="601"/>
    </location>
</feature>
<reference evidence="6" key="1">
    <citation type="submission" date="2023-01" db="EMBL/GenBank/DDBJ databases">
        <authorList>
            <person name="Piombo E."/>
        </authorList>
    </citation>
    <scope>NUCLEOTIDE SEQUENCE</scope>
</reference>
<feature type="active site" description="Proton acceptor" evidence="2">
    <location>
        <position position="538"/>
    </location>
</feature>
<dbReference type="Pfam" id="PF05199">
    <property type="entry name" value="GMC_oxred_C"/>
    <property type="match status" value="1"/>
</dbReference>
<dbReference type="InterPro" id="IPR000172">
    <property type="entry name" value="GMC_OxRdtase_N"/>
</dbReference>
<name>A0AA35Q3L8_9HYPO</name>
<dbReference type="Gene3D" id="3.30.560.10">
    <property type="entry name" value="Glucose Oxidase, domain 3"/>
    <property type="match status" value="1"/>
</dbReference>
<feature type="non-terminal residue" evidence="6">
    <location>
        <position position="1"/>
    </location>
</feature>
<keyword evidence="7" id="KW-1185">Reference proteome</keyword>
<dbReference type="Proteomes" id="UP001160390">
    <property type="component" value="Unassembled WGS sequence"/>
</dbReference>
<evidence type="ECO:0000256" key="4">
    <source>
        <dbReference type="SAM" id="MobiDB-lite"/>
    </source>
</evidence>
<dbReference type="PANTHER" id="PTHR11552">
    <property type="entry name" value="GLUCOSE-METHANOL-CHOLINE GMC OXIDOREDUCTASE"/>
    <property type="match status" value="1"/>
</dbReference>
<comment type="caution">
    <text evidence="6">The sequence shown here is derived from an EMBL/GenBank/DDBJ whole genome shotgun (WGS) entry which is preliminary data.</text>
</comment>
<dbReference type="EMBL" id="CABFNP030001260">
    <property type="protein sequence ID" value="CAI6094668.1"/>
    <property type="molecule type" value="Genomic_DNA"/>
</dbReference>
<keyword evidence="3" id="KW-0285">Flavoprotein</keyword>
<feature type="binding site" evidence="3">
    <location>
        <position position="234"/>
    </location>
    <ligand>
        <name>FAD</name>
        <dbReference type="ChEBI" id="CHEBI:57692"/>
    </ligand>
</feature>
<feature type="region of interest" description="Disordered" evidence="4">
    <location>
        <begin position="144"/>
        <end position="166"/>
    </location>
</feature>
<evidence type="ECO:0000259" key="5">
    <source>
        <dbReference type="PROSITE" id="PS00624"/>
    </source>
</evidence>
<evidence type="ECO:0000313" key="7">
    <source>
        <dbReference type="Proteomes" id="UP001160390"/>
    </source>
</evidence>
<dbReference type="InterPro" id="IPR012132">
    <property type="entry name" value="GMC_OxRdtase"/>
</dbReference>
<dbReference type="SUPFAM" id="SSF54373">
    <property type="entry name" value="FAD-linked reductases, C-terminal domain"/>
    <property type="match status" value="1"/>
</dbReference>
<dbReference type="Gene3D" id="3.50.50.60">
    <property type="entry name" value="FAD/NAD(P)-binding domain"/>
    <property type="match status" value="1"/>
</dbReference>
<dbReference type="AlphaFoldDB" id="A0AA35Q3L8"/>
<feature type="compositionally biased region" description="Basic residues" evidence="4">
    <location>
        <begin position="589"/>
        <end position="601"/>
    </location>
</feature>
<dbReference type="SUPFAM" id="SSF51905">
    <property type="entry name" value="FAD/NAD(P)-binding domain"/>
    <property type="match status" value="1"/>
</dbReference>